<comment type="catalytic activity">
    <reaction evidence="18">
        <text>(2E)-hexenoyl-CoA + NADPH + H(+) = hexanoyl-CoA + NADP(+)</text>
        <dbReference type="Rhea" id="RHEA:44956"/>
        <dbReference type="ChEBI" id="CHEBI:15378"/>
        <dbReference type="ChEBI" id="CHEBI:57783"/>
        <dbReference type="ChEBI" id="CHEBI:58349"/>
        <dbReference type="ChEBI" id="CHEBI:62077"/>
        <dbReference type="ChEBI" id="CHEBI:62620"/>
    </reaction>
    <physiologicalReaction direction="left-to-right" evidence="18">
        <dbReference type="Rhea" id="RHEA:44957"/>
    </physiologicalReaction>
</comment>
<evidence type="ECO:0000256" key="17">
    <source>
        <dbReference type="ARBA" id="ARBA00048686"/>
    </source>
</evidence>
<evidence type="ECO:0000256" key="2">
    <source>
        <dbReference type="ARBA" id="ARBA00005189"/>
    </source>
</evidence>
<comment type="function">
    <text evidence="12">Participates in chain elongation of fatty acids. Catalyzes the reduction of trans-2-enoyl-CoAs of varying chain lengths from 6:1 to 16:1, having maximum activity with 10:1 CoA. Has no 2,4-dienoyl-CoA reductase activity.</text>
</comment>
<comment type="catalytic activity">
    <reaction evidence="20">
        <text>(2E)-decenoyl-CoA + NADPH + H(+) = decanoyl-CoA + NADP(+)</text>
        <dbReference type="Rhea" id="RHEA:44960"/>
        <dbReference type="ChEBI" id="CHEBI:15378"/>
        <dbReference type="ChEBI" id="CHEBI:57783"/>
        <dbReference type="ChEBI" id="CHEBI:58349"/>
        <dbReference type="ChEBI" id="CHEBI:61406"/>
        <dbReference type="ChEBI" id="CHEBI:61430"/>
    </reaction>
    <physiologicalReaction direction="left-to-right" evidence="20">
        <dbReference type="Rhea" id="RHEA:44961"/>
    </physiologicalReaction>
</comment>
<dbReference type="PANTHER" id="PTHR24317">
    <property type="entry name" value="PEROXISOMAL TRANS-2-ENOYL-COA REDUCTASE"/>
    <property type="match status" value="1"/>
</dbReference>
<evidence type="ECO:0000256" key="11">
    <source>
        <dbReference type="ARBA" id="ARBA00023160"/>
    </source>
</evidence>
<comment type="subunit">
    <text evidence="13">Interacts with PEX5, probably required to target it into peroxisomes.</text>
</comment>
<name>A0A969W5N3_9GAMM</name>
<comment type="catalytic activity">
    <reaction evidence="16">
        <text>(2E)-dodecenoyl-CoA + NADPH + H(+) = dodecanoyl-CoA + NADP(+)</text>
        <dbReference type="Rhea" id="RHEA:44964"/>
        <dbReference type="ChEBI" id="CHEBI:15378"/>
        <dbReference type="ChEBI" id="CHEBI:57330"/>
        <dbReference type="ChEBI" id="CHEBI:57375"/>
        <dbReference type="ChEBI" id="CHEBI:57783"/>
        <dbReference type="ChEBI" id="CHEBI:58349"/>
    </reaction>
    <physiologicalReaction direction="left-to-right" evidence="16">
        <dbReference type="Rhea" id="RHEA:44965"/>
    </physiologicalReaction>
</comment>
<comment type="subcellular location">
    <subcellularLocation>
        <location evidence="1">Peroxisome</location>
    </subcellularLocation>
</comment>
<dbReference type="GO" id="GO:0006633">
    <property type="term" value="P:fatty acid biosynthetic process"/>
    <property type="evidence" value="ECO:0007669"/>
    <property type="project" value="UniProtKB-KW"/>
</dbReference>
<keyword evidence="10" id="KW-0576">Peroxisome</keyword>
<keyword evidence="11" id="KW-0275">Fatty acid biosynthesis</keyword>
<dbReference type="InterPro" id="IPR036291">
    <property type="entry name" value="NAD(P)-bd_dom_sf"/>
</dbReference>
<evidence type="ECO:0000313" key="22">
    <source>
        <dbReference type="EMBL" id="NKF21032.1"/>
    </source>
</evidence>
<reference evidence="22" key="1">
    <citation type="submission" date="2020-03" db="EMBL/GenBank/DDBJ databases">
        <title>Solimonas marina sp. nov., isolated from deep seawater of the Pacific Ocean.</title>
        <authorList>
            <person name="Liu X."/>
            <person name="Lai Q."/>
            <person name="Sun F."/>
            <person name="Gai Y."/>
            <person name="Li G."/>
            <person name="Shao Z."/>
        </authorList>
    </citation>
    <scope>NUCLEOTIDE SEQUENCE</scope>
    <source>
        <strain evidence="22">C16B3</strain>
    </source>
</reference>
<dbReference type="EC" id="1.3.1.38" evidence="14"/>
<dbReference type="InterPro" id="IPR052388">
    <property type="entry name" value="Peroxisomal_t2-enoyl-CoA_red"/>
</dbReference>
<evidence type="ECO:0000256" key="14">
    <source>
        <dbReference type="ARBA" id="ARBA00038849"/>
    </source>
</evidence>
<keyword evidence="7" id="KW-0521">NADP</keyword>
<evidence type="ECO:0000256" key="13">
    <source>
        <dbReference type="ARBA" id="ARBA00038622"/>
    </source>
</evidence>
<dbReference type="PRINTS" id="PR00081">
    <property type="entry name" value="GDHRDH"/>
</dbReference>
<dbReference type="SUPFAM" id="SSF51735">
    <property type="entry name" value="NAD(P)-binding Rossmann-fold domains"/>
    <property type="match status" value="1"/>
</dbReference>
<comment type="caution">
    <text evidence="22">The sequence shown here is derived from an EMBL/GenBank/DDBJ whole genome shotgun (WGS) entry which is preliminary data.</text>
</comment>
<dbReference type="Proteomes" id="UP000653472">
    <property type="component" value="Unassembled WGS sequence"/>
</dbReference>
<keyword evidence="8" id="KW-0560">Oxidoreductase</keyword>
<evidence type="ECO:0000256" key="3">
    <source>
        <dbReference type="ARBA" id="ARBA00006484"/>
    </source>
</evidence>
<evidence type="ECO:0000256" key="5">
    <source>
        <dbReference type="ARBA" id="ARBA00022553"/>
    </source>
</evidence>
<evidence type="ECO:0000256" key="18">
    <source>
        <dbReference type="ARBA" id="ARBA00049108"/>
    </source>
</evidence>
<evidence type="ECO:0000256" key="8">
    <source>
        <dbReference type="ARBA" id="ARBA00023002"/>
    </source>
</evidence>
<evidence type="ECO:0000256" key="21">
    <source>
        <dbReference type="ARBA" id="ARBA00049559"/>
    </source>
</evidence>
<comment type="catalytic activity">
    <reaction evidence="19">
        <text>a (2E)-enoyl-CoA + NADPH + H(+) = a 2,3-saturated acyl-CoA + NADP(+)</text>
        <dbReference type="Rhea" id="RHEA:33763"/>
        <dbReference type="ChEBI" id="CHEBI:15378"/>
        <dbReference type="ChEBI" id="CHEBI:57783"/>
        <dbReference type="ChEBI" id="CHEBI:58349"/>
        <dbReference type="ChEBI" id="CHEBI:58856"/>
        <dbReference type="ChEBI" id="CHEBI:65111"/>
        <dbReference type="EC" id="1.3.1.38"/>
    </reaction>
    <physiologicalReaction direction="left-to-right" evidence="19">
        <dbReference type="Rhea" id="RHEA:33764"/>
    </physiologicalReaction>
</comment>
<evidence type="ECO:0000256" key="15">
    <source>
        <dbReference type="ARBA" id="ARBA00041063"/>
    </source>
</evidence>
<dbReference type="InterPro" id="IPR002347">
    <property type="entry name" value="SDR_fam"/>
</dbReference>
<evidence type="ECO:0000256" key="16">
    <source>
        <dbReference type="ARBA" id="ARBA00047570"/>
    </source>
</evidence>
<accession>A0A969W5N3</accession>
<evidence type="ECO:0000256" key="12">
    <source>
        <dbReference type="ARBA" id="ARBA00037124"/>
    </source>
</evidence>
<keyword evidence="5" id="KW-0597">Phosphoprotein</keyword>
<sequence>MSTTPEQAEQQNTPEALWAAETVYRPDLFAGKVALVSGGGSGIGRATALLFARLGAKVAICGRTAEKLDAVVEFARARGAEMIAVPTNVREPEQVEALFARIDDTWGRLDCVVNNAGGQYPQQAIDYAPKGWAAVINNNLNGSWYMMQRAAQYWREHPLPTGVSASIVNVVVVTERGMPGVAHTVAARAGIIGASRTVAVEWAPLGIRVNCVAPGLTATEGLSVYPPEAVREFPLANPMKRPGTAMEIAEGCIYLSASSGRFITGEVLTIDGGGKLWGELWTAGRPEYYKLPG</sequence>
<comment type="similarity">
    <text evidence="3">Belongs to the short-chain dehydrogenases/reductases (SDR) family.</text>
</comment>
<dbReference type="Pfam" id="PF13561">
    <property type="entry name" value="adh_short_C2"/>
    <property type="match status" value="1"/>
</dbReference>
<evidence type="ECO:0000256" key="7">
    <source>
        <dbReference type="ARBA" id="ARBA00022857"/>
    </source>
</evidence>
<evidence type="ECO:0000256" key="1">
    <source>
        <dbReference type="ARBA" id="ARBA00004275"/>
    </source>
</evidence>
<keyword evidence="4" id="KW-0444">Lipid biosynthesis</keyword>
<keyword evidence="9" id="KW-0443">Lipid metabolism</keyword>
<comment type="catalytic activity">
    <reaction evidence="21">
        <text>(2E)-octenoyl-CoA + NADPH + H(+) = octanoyl-CoA + NADP(+)</text>
        <dbReference type="Rhea" id="RHEA:44952"/>
        <dbReference type="ChEBI" id="CHEBI:15378"/>
        <dbReference type="ChEBI" id="CHEBI:57386"/>
        <dbReference type="ChEBI" id="CHEBI:57783"/>
        <dbReference type="ChEBI" id="CHEBI:58349"/>
        <dbReference type="ChEBI" id="CHEBI:62242"/>
    </reaction>
    <physiologicalReaction direction="left-to-right" evidence="21">
        <dbReference type="Rhea" id="RHEA:44953"/>
    </physiologicalReaction>
</comment>
<evidence type="ECO:0000256" key="10">
    <source>
        <dbReference type="ARBA" id="ARBA00023140"/>
    </source>
</evidence>
<dbReference type="Gene3D" id="3.40.50.720">
    <property type="entry name" value="NAD(P)-binding Rossmann-like Domain"/>
    <property type="match status" value="1"/>
</dbReference>
<evidence type="ECO:0000256" key="6">
    <source>
        <dbReference type="ARBA" id="ARBA00022832"/>
    </source>
</evidence>
<evidence type="ECO:0000256" key="19">
    <source>
        <dbReference type="ARBA" id="ARBA00049251"/>
    </source>
</evidence>
<dbReference type="AlphaFoldDB" id="A0A969W5N3"/>
<keyword evidence="23" id="KW-1185">Reference proteome</keyword>
<proteinExistence type="inferred from homology"/>
<evidence type="ECO:0000313" key="23">
    <source>
        <dbReference type="Proteomes" id="UP000653472"/>
    </source>
</evidence>
<evidence type="ECO:0000256" key="4">
    <source>
        <dbReference type="ARBA" id="ARBA00022516"/>
    </source>
</evidence>
<gene>
    <name evidence="22" type="ORF">G7Y82_01805</name>
</gene>
<dbReference type="PANTHER" id="PTHR24317:SF7">
    <property type="entry name" value="PEROXISOMAL TRANS-2-ENOYL-COA REDUCTASE"/>
    <property type="match status" value="1"/>
</dbReference>
<dbReference type="EMBL" id="JAAVXB010000001">
    <property type="protein sequence ID" value="NKF21032.1"/>
    <property type="molecule type" value="Genomic_DNA"/>
</dbReference>
<dbReference type="GO" id="GO:0019166">
    <property type="term" value="F:trans-2-enoyl-CoA reductase (NADPH) activity"/>
    <property type="evidence" value="ECO:0007669"/>
    <property type="project" value="UniProtKB-EC"/>
</dbReference>
<dbReference type="RefSeq" id="WP_168146276.1">
    <property type="nucleotide sequence ID" value="NZ_JAAVXB010000001.1"/>
</dbReference>
<protein>
    <recommendedName>
        <fullName evidence="15">Peroxisomal trans-2-enoyl-CoA reductase</fullName>
        <ecNumber evidence="14">1.3.1.38</ecNumber>
    </recommendedName>
</protein>
<comment type="pathway">
    <text evidence="2">Lipid metabolism.</text>
</comment>
<evidence type="ECO:0000256" key="9">
    <source>
        <dbReference type="ARBA" id="ARBA00023098"/>
    </source>
</evidence>
<comment type="catalytic activity">
    <reaction evidence="17">
        <text>(2E)-tetradecenoyl-CoA + NADPH + H(+) = tetradecanoyl-CoA + NADP(+)</text>
        <dbReference type="Rhea" id="RHEA:44968"/>
        <dbReference type="ChEBI" id="CHEBI:15378"/>
        <dbReference type="ChEBI" id="CHEBI:57385"/>
        <dbReference type="ChEBI" id="CHEBI:57783"/>
        <dbReference type="ChEBI" id="CHEBI:58349"/>
        <dbReference type="ChEBI" id="CHEBI:61405"/>
    </reaction>
    <physiologicalReaction direction="left-to-right" evidence="17">
        <dbReference type="Rhea" id="RHEA:44969"/>
    </physiologicalReaction>
</comment>
<organism evidence="22 23">
    <name type="scientific">Solimonas marina</name>
    <dbReference type="NCBI Taxonomy" id="2714601"/>
    <lineage>
        <taxon>Bacteria</taxon>
        <taxon>Pseudomonadati</taxon>
        <taxon>Pseudomonadota</taxon>
        <taxon>Gammaproteobacteria</taxon>
        <taxon>Nevskiales</taxon>
        <taxon>Nevskiaceae</taxon>
        <taxon>Solimonas</taxon>
    </lineage>
</organism>
<keyword evidence="6" id="KW-0276">Fatty acid metabolism</keyword>
<dbReference type="FunFam" id="3.40.50.720:FF:000084">
    <property type="entry name" value="Short-chain dehydrogenase reductase"/>
    <property type="match status" value="1"/>
</dbReference>
<evidence type="ECO:0000256" key="20">
    <source>
        <dbReference type="ARBA" id="ARBA00049386"/>
    </source>
</evidence>